<feature type="transmembrane region" description="Helical" evidence="1">
    <location>
        <begin position="272"/>
        <end position="291"/>
    </location>
</feature>
<gene>
    <name evidence="2" type="ORF">MSAN_00442800</name>
</gene>
<dbReference type="AlphaFoldDB" id="A0A8H6ZFY4"/>
<keyword evidence="1" id="KW-0472">Membrane</keyword>
<evidence type="ECO:0000256" key="1">
    <source>
        <dbReference type="SAM" id="Phobius"/>
    </source>
</evidence>
<sequence length="338" mass="35478">MRRRPAEPELQPRLAQLLTLPLLPLLPRGIGSSAVGSFPPLDALSGFDSASAVACVDIANVVLLALPLSIALPARCLRARRPVARVLLAQLVLVLIKGRPRAGVIQRRGAQEGRDLVFALPLVLELWAKLVLRPSASPAPPPRTQRLLYICPPAPRAVRPVRAHPASTPPPATQAAVAVHGPRASGAVIPFPGRERANSPSKGWAPNSRIESAPPMTHPAPVHTGGVSLCVRLGTCGHGPTGAVGLGDTDADIEFDGECVGLARIKEQHPRLAFLVLVLLTGGLSAVAVIINHAKRGIHEQTHSHQRCASVIVFASGGDRDSSFRLAAEVLPHTLPGG</sequence>
<name>A0A8H6ZFY4_9AGAR</name>
<evidence type="ECO:0000313" key="2">
    <source>
        <dbReference type="EMBL" id="KAF7375546.1"/>
    </source>
</evidence>
<accession>A0A8H6ZFY4</accession>
<dbReference type="Proteomes" id="UP000623467">
    <property type="component" value="Unassembled WGS sequence"/>
</dbReference>
<dbReference type="EMBL" id="JACAZH010000002">
    <property type="protein sequence ID" value="KAF7375546.1"/>
    <property type="molecule type" value="Genomic_DNA"/>
</dbReference>
<proteinExistence type="predicted"/>
<protein>
    <submittedName>
        <fullName evidence="2">Uncharacterized protein</fullName>
    </submittedName>
</protein>
<keyword evidence="1" id="KW-1133">Transmembrane helix</keyword>
<evidence type="ECO:0000313" key="3">
    <source>
        <dbReference type="Proteomes" id="UP000623467"/>
    </source>
</evidence>
<reference evidence="2" key="1">
    <citation type="submission" date="2020-05" db="EMBL/GenBank/DDBJ databases">
        <title>Mycena genomes resolve the evolution of fungal bioluminescence.</title>
        <authorList>
            <person name="Tsai I.J."/>
        </authorList>
    </citation>
    <scope>NUCLEOTIDE SEQUENCE</scope>
    <source>
        <strain evidence="2">160909Yilan</strain>
    </source>
</reference>
<keyword evidence="3" id="KW-1185">Reference proteome</keyword>
<organism evidence="2 3">
    <name type="scientific">Mycena sanguinolenta</name>
    <dbReference type="NCBI Taxonomy" id="230812"/>
    <lineage>
        <taxon>Eukaryota</taxon>
        <taxon>Fungi</taxon>
        <taxon>Dikarya</taxon>
        <taxon>Basidiomycota</taxon>
        <taxon>Agaricomycotina</taxon>
        <taxon>Agaricomycetes</taxon>
        <taxon>Agaricomycetidae</taxon>
        <taxon>Agaricales</taxon>
        <taxon>Marasmiineae</taxon>
        <taxon>Mycenaceae</taxon>
        <taxon>Mycena</taxon>
    </lineage>
</organism>
<keyword evidence="1" id="KW-0812">Transmembrane</keyword>
<feature type="transmembrane region" description="Helical" evidence="1">
    <location>
        <begin position="49"/>
        <end position="72"/>
    </location>
</feature>
<comment type="caution">
    <text evidence="2">The sequence shown here is derived from an EMBL/GenBank/DDBJ whole genome shotgun (WGS) entry which is preliminary data.</text>
</comment>